<dbReference type="STRING" id="1121884.SAMN02745131_01360"/>
<evidence type="ECO:0000256" key="1">
    <source>
        <dbReference type="SAM" id="Phobius"/>
    </source>
</evidence>
<dbReference type="Proteomes" id="UP000184048">
    <property type="component" value="Unassembled WGS sequence"/>
</dbReference>
<feature type="transmembrane region" description="Helical" evidence="1">
    <location>
        <begin position="175"/>
        <end position="193"/>
    </location>
</feature>
<evidence type="ECO:0000313" key="3">
    <source>
        <dbReference type="Proteomes" id="UP000184048"/>
    </source>
</evidence>
<feature type="transmembrane region" description="Helical" evidence="1">
    <location>
        <begin position="149"/>
        <end position="168"/>
    </location>
</feature>
<gene>
    <name evidence="2" type="ORF">SAMN02745131_01360</name>
</gene>
<dbReference type="InterPro" id="IPR025495">
    <property type="entry name" value="DUF4386"/>
</dbReference>
<evidence type="ECO:0000313" key="2">
    <source>
        <dbReference type="EMBL" id="SHE89257.1"/>
    </source>
</evidence>
<dbReference type="Pfam" id="PF14329">
    <property type="entry name" value="DUF4386"/>
    <property type="match status" value="1"/>
</dbReference>
<proteinExistence type="predicted"/>
<feature type="transmembrane region" description="Helical" evidence="1">
    <location>
        <begin position="58"/>
        <end position="84"/>
    </location>
</feature>
<dbReference type="RefSeq" id="WP_072834572.1">
    <property type="nucleotide sequence ID" value="NZ_FQUU01000004.1"/>
</dbReference>
<accession>A0A1M4X720</accession>
<feature type="transmembrane region" description="Helical" evidence="1">
    <location>
        <begin position="205"/>
        <end position="222"/>
    </location>
</feature>
<keyword evidence="1" id="KW-1133">Transmembrane helix</keyword>
<organism evidence="2 3">
    <name type="scientific">Flavisolibacter ginsengisoli DSM 18119</name>
    <dbReference type="NCBI Taxonomy" id="1121884"/>
    <lineage>
        <taxon>Bacteria</taxon>
        <taxon>Pseudomonadati</taxon>
        <taxon>Bacteroidota</taxon>
        <taxon>Chitinophagia</taxon>
        <taxon>Chitinophagales</taxon>
        <taxon>Chitinophagaceae</taxon>
        <taxon>Flavisolibacter</taxon>
    </lineage>
</organism>
<keyword evidence="1" id="KW-0472">Membrane</keyword>
<sequence length="231" mass="26421">MKENTTKTSLRTASLIAGFSLLVMVIAAPFVELYAYPKLIVPGNATETINNIAVNKGLYIYVLFGYLLTFIADVIVAWALYILLKPVNEYLSLLTAIFRWIYTVIALLALLNLVTVYRIVNTSDYLNVFQPGQLNAEIMLLLKSFKSSWYFGLIFFSIHLVLLGYLVMRSGYIPFILGIVLIITGFGYLLTNVRPYLFPTINVDFAKYTFYGELIFMLWLLIKGWRIKEMN</sequence>
<feature type="transmembrane region" description="Helical" evidence="1">
    <location>
        <begin position="96"/>
        <end position="120"/>
    </location>
</feature>
<protein>
    <recommendedName>
        <fullName evidence="4">DUF4386 domain-containing protein</fullName>
    </recommendedName>
</protein>
<name>A0A1M4X720_9BACT</name>
<feature type="transmembrane region" description="Helical" evidence="1">
    <location>
        <begin position="12"/>
        <end position="31"/>
    </location>
</feature>
<keyword evidence="3" id="KW-1185">Reference proteome</keyword>
<evidence type="ECO:0008006" key="4">
    <source>
        <dbReference type="Google" id="ProtNLM"/>
    </source>
</evidence>
<dbReference type="OrthoDB" id="1160166at2"/>
<dbReference type="EMBL" id="FQUU01000004">
    <property type="protein sequence ID" value="SHE89257.1"/>
    <property type="molecule type" value="Genomic_DNA"/>
</dbReference>
<keyword evidence="1" id="KW-0812">Transmembrane</keyword>
<reference evidence="2 3" key="1">
    <citation type="submission" date="2016-11" db="EMBL/GenBank/DDBJ databases">
        <authorList>
            <person name="Jaros S."/>
            <person name="Januszkiewicz K."/>
            <person name="Wedrychowicz H."/>
        </authorList>
    </citation>
    <scope>NUCLEOTIDE SEQUENCE [LARGE SCALE GENOMIC DNA]</scope>
    <source>
        <strain evidence="2 3">DSM 18119</strain>
    </source>
</reference>
<dbReference type="AlphaFoldDB" id="A0A1M4X720"/>